<protein>
    <recommendedName>
        <fullName evidence="2">Scaffold protein Nfu/NifU N-terminal domain-containing protein</fullName>
    </recommendedName>
</protein>
<comment type="similarity">
    <text evidence="1">Belongs to the NifU family.</text>
</comment>
<dbReference type="Pfam" id="PF08712">
    <property type="entry name" value="Nfu_N"/>
    <property type="match status" value="1"/>
</dbReference>
<dbReference type="Pfam" id="PF01106">
    <property type="entry name" value="NifU"/>
    <property type="match status" value="1"/>
</dbReference>
<organism evidence="3 4">
    <name type="scientific">Rhodosorus marinus</name>
    <dbReference type="NCBI Taxonomy" id="101924"/>
    <lineage>
        <taxon>Eukaryota</taxon>
        <taxon>Rhodophyta</taxon>
        <taxon>Stylonematophyceae</taxon>
        <taxon>Stylonematales</taxon>
        <taxon>Stylonemataceae</taxon>
        <taxon>Rhodosorus</taxon>
    </lineage>
</organism>
<dbReference type="Gene3D" id="3.30.1370.70">
    <property type="entry name" value="Scaffold protein Nfu/NifU, N-terminal domain"/>
    <property type="match status" value="1"/>
</dbReference>
<dbReference type="GO" id="GO:0005506">
    <property type="term" value="F:iron ion binding"/>
    <property type="evidence" value="ECO:0007669"/>
    <property type="project" value="InterPro"/>
</dbReference>
<dbReference type="SMART" id="SM00932">
    <property type="entry name" value="Nfu_N"/>
    <property type="match status" value="1"/>
</dbReference>
<dbReference type="GO" id="GO:0016226">
    <property type="term" value="P:iron-sulfur cluster assembly"/>
    <property type="evidence" value="ECO:0007669"/>
    <property type="project" value="InterPro"/>
</dbReference>
<gene>
    <name evidence="3" type="ORF">NDN08_001970</name>
</gene>
<keyword evidence="4" id="KW-1185">Reference proteome</keyword>
<proteinExistence type="inferred from homology"/>
<dbReference type="Proteomes" id="UP001157974">
    <property type="component" value="Unassembled WGS sequence"/>
</dbReference>
<dbReference type="InterPro" id="IPR014824">
    <property type="entry name" value="Nfu/NifU_N"/>
</dbReference>
<sequence length="245" mass="27056">MYCVRSVFRRVGGSSAFRPDMRRGFWRSMFIQTQSTPNANSVKLLPGEPVLGKVATAEFNSIRDAQTSPLARKLLVIDGVNSVFLAKDFITVTKDSNIEWAVLRPDLFEAIMDHYSSGEPVLSEGALPDHDCTIYPEDSDVVAMIKELLETRVKPAVADDGGNIIFRGFDDISGVVDLELQGACSSCSSSSVTLKMGVENMLKHYVPEVREVREVTSEEKAELDSVSNKALTDLESKLLEKGYIR</sequence>
<dbReference type="InterPro" id="IPR034904">
    <property type="entry name" value="FSCA_dom_sf"/>
</dbReference>
<dbReference type="AlphaFoldDB" id="A0AAV8USG2"/>
<dbReference type="FunFam" id="3.30.300.130:FF:000001">
    <property type="entry name" value="NFU1 iron-sulfur cluster scaffold"/>
    <property type="match status" value="1"/>
</dbReference>
<evidence type="ECO:0000313" key="4">
    <source>
        <dbReference type="Proteomes" id="UP001157974"/>
    </source>
</evidence>
<dbReference type="PIRSF" id="PIRSF036773">
    <property type="entry name" value="HIRIP5"/>
    <property type="match status" value="1"/>
</dbReference>
<dbReference type="SUPFAM" id="SSF117916">
    <property type="entry name" value="Fe-S cluster assembly (FSCA) domain-like"/>
    <property type="match status" value="1"/>
</dbReference>
<feature type="domain" description="Scaffold protein Nfu/NifU N-terminal" evidence="2">
    <location>
        <begin position="31"/>
        <end position="118"/>
    </location>
</feature>
<dbReference type="InterPro" id="IPR035433">
    <property type="entry name" value="NFU1-like"/>
</dbReference>
<evidence type="ECO:0000313" key="3">
    <source>
        <dbReference type="EMBL" id="KAJ8905463.1"/>
    </source>
</evidence>
<dbReference type="InterPro" id="IPR001075">
    <property type="entry name" value="NIF_FeS_clus_asmbl_NifU_C"/>
</dbReference>
<dbReference type="SUPFAM" id="SSF110836">
    <property type="entry name" value="Hypothetical protein SAV1430"/>
    <property type="match status" value="1"/>
</dbReference>
<dbReference type="Gene3D" id="3.30.300.130">
    <property type="entry name" value="Fe-S cluster assembly (FSCA)"/>
    <property type="match status" value="1"/>
</dbReference>
<dbReference type="GO" id="GO:0005739">
    <property type="term" value="C:mitochondrion"/>
    <property type="evidence" value="ECO:0007669"/>
    <property type="project" value="TreeGrafter"/>
</dbReference>
<name>A0AAV8USG2_9RHOD</name>
<dbReference type="InterPro" id="IPR036498">
    <property type="entry name" value="Nfu/NifU_N_sf"/>
</dbReference>
<evidence type="ECO:0000256" key="1">
    <source>
        <dbReference type="ARBA" id="ARBA00006420"/>
    </source>
</evidence>
<dbReference type="PANTHER" id="PTHR11178:SF1">
    <property type="entry name" value="NFU1 IRON-SULFUR CLUSTER SCAFFOLD HOMOLOG, MITOCHONDRIAL"/>
    <property type="match status" value="1"/>
</dbReference>
<dbReference type="EMBL" id="JAMWBK010000004">
    <property type="protein sequence ID" value="KAJ8905463.1"/>
    <property type="molecule type" value="Genomic_DNA"/>
</dbReference>
<dbReference type="GO" id="GO:0051536">
    <property type="term" value="F:iron-sulfur cluster binding"/>
    <property type="evidence" value="ECO:0007669"/>
    <property type="project" value="InterPro"/>
</dbReference>
<reference evidence="3 4" key="1">
    <citation type="journal article" date="2023" name="Nat. Commun.">
        <title>Origin of minicircular mitochondrial genomes in red algae.</title>
        <authorList>
            <person name="Lee Y."/>
            <person name="Cho C.H."/>
            <person name="Lee Y.M."/>
            <person name="Park S.I."/>
            <person name="Yang J.H."/>
            <person name="West J.A."/>
            <person name="Bhattacharya D."/>
            <person name="Yoon H.S."/>
        </authorList>
    </citation>
    <scope>NUCLEOTIDE SEQUENCE [LARGE SCALE GENOMIC DNA]</scope>
    <source>
        <strain evidence="3 4">CCMP1338</strain>
        <tissue evidence="3">Whole cell</tissue>
    </source>
</reference>
<accession>A0AAV8USG2</accession>
<evidence type="ECO:0000259" key="2">
    <source>
        <dbReference type="SMART" id="SM00932"/>
    </source>
</evidence>
<comment type="caution">
    <text evidence="3">The sequence shown here is derived from an EMBL/GenBank/DDBJ whole genome shotgun (WGS) entry which is preliminary data.</text>
</comment>
<dbReference type="FunFam" id="3.30.1370.70:FF:000001">
    <property type="entry name" value="NifU-like protein 4, mitochondrial"/>
    <property type="match status" value="1"/>
</dbReference>
<dbReference type="PANTHER" id="PTHR11178">
    <property type="entry name" value="IRON-SULFUR CLUSTER SCAFFOLD PROTEIN NFU-RELATED"/>
    <property type="match status" value="1"/>
</dbReference>